<evidence type="ECO:0000313" key="2">
    <source>
        <dbReference type="Proteomes" id="UP000237271"/>
    </source>
</evidence>
<gene>
    <name evidence="1" type="ORF">PHPALM_20835</name>
</gene>
<dbReference type="AlphaFoldDB" id="A0A2P4XDV1"/>
<sequence>MYNLSEHVSHVTSFKIKLALTTAQFVFLQDLMSKILKPTHVVGGNDRRTDVASQVAHVLFSGKEGDSTAFTFGVVRDDIKPSWLPGYCLCISDTVRTFHLLALFVTSQPQQENYLALLEALQDVFIIVCGKMMKV</sequence>
<keyword evidence="2" id="KW-1185">Reference proteome</keyword>
<reference evidence="1 2" key="1">
    <citation type="journal article" date="2017" name="Genome Biol. Evol.">
        <title>Phytophthora megakarya and P. palmivora, closely related causal agents of cacao black pod rot, underwent increases in genome sizes and gene numbers by different mechanisms.</title>
        <authorList>
            <person name="Ali S.S."/>
            <person name="Shao J."/>
            <person name="Lary D.J."/>
            <person name="Kronmiller B."/>
            <person name="Shen D."/>
            <person name="Strem M.D."/>
            <person name="Amoako-Attah I."/>
            <person name="Akrofi A.Y."/>
            <person name="Begoude B.A."/>
            <person name="Ten Hoopen G.M."/>
            <person name="Coulibaly K."/>
            <person name="Kebe B.I."/>
            <person name="Melnick R.L."/>
            <person name="Guiltinan M.J."/>
            <person name="Tyler B.M."/>
            <person name="Meinhardt L.W."/>
            <person name="Bailey B.A."/>
        </authorList>
    </citation>
    <scope>NUCLEOTIDE SEQUENCE [LARGE SCALE GENOMIC DNA]</scope>
    <source>
        <strain evidence="2">sbr112.9</strain>
    </source>
</reference>
<accession>A0A2P4XDV1</accession>
<organism evidence="1 2">
    <name type="scientific">Phytophthora palmivora</name>
    <dbReference type="NCBI Taxonomy" id="4796"/>
    <lineage>
        <taxon>Eukaryota</taxon>
        <taxon>Sar</taxon>
        <taxon>Stramenopiles</taxon>
        <taxon>Oomycota</taxon>
        <taxon>Peronosporomycetes</taxon>
        <taxon>Peronosporales</taxon>
        <taxon>Peronosporaceae</taxon>
        <taxon>Phytophthora</taxon>
    </lineage>
</organism>
<name>A0A2P4XDV1_9STRA</name>
<evidence type="ECO:0008006" key="3">
    <source>
        <dbReference type="Google" id="ProtNLM"/>
    </source>
</evidence>
<dbReference type="Proteomes" id="UP000237271">
    <property type="component" value="Unassembled WGS sequence"/>
</dbReference>
<protein>
    <recommendedName>
        <fullName evidence="3">MULE transposase domain-containing protein</fullName>
    </recommendedName>
</protein>
<evidence type="ECO:0000313" key="1">
    <source>
        <dbReference type="EMBL" id="POM63730.1"/>
    </source>
</evidence>
<proteinExistence type="predicted"/>
<comment type="caution">
    <text evidence="1">The sequence shown here is derived from an EMBL/GenBank/DDBJ whole genome shotgun (WGS) entry which is preliminary data.</text>
</comment>
<dbReference type="EMBL" id="NCKW01011328">
    <property type="protein sequence ID" value="POM63730.1"/>
    <property type="molecule type" value="Genomic_DNA"/>
</dbReference>